<gene>
    <name evidence="1" type="ORF">SAMN05216198_0675</name>
</gene>
<sequence>MYQGRSTPLINVSICTEWYEPSDYPIVFGLT</sequence>
<evidence type="ECO:0000313" key="1">
    <source>
        <dbReference type="EMBL" id="SDR88403.1"/>
    </source>
</evidence>
<dbReference type="Proteomes" id="UP000243426">
    <property type="component" value="Chromosome I"/>
</dbReference>
<dbReference type="EMBL" id="LT629748">
    <property type="protein sequence ID" value="SDR88403.1"/>
    <property type="molecule type" value="Genomic_DNA"/>
</dbReference>
<reference evidence="2" key="1">
    <citation type="submission" date="2016-10" db="EMBL/GenBank/DDBJ databases">
        <authorList>
            <person name="Varghese N."/>
            <person name="Submissions S."/>
        </authorList>
    </citation>
    <scope>NUCLEOTIDE SEQUENCE [LARGE SCALE GENOMIC DNA]</scope>
    <source>
        <strain evidence="2">2SM5</strain>
    </source>
</reference>
<proteinExistence type="predicted"/>
<dbReference type="AlphaFoldDB" id="A0A1H1MNJ2"/>
<organism evidence="1 2">
    <name type="scientific">Halopseudomonas litoralis</name>
    <dbReference type="NCBI Taxonomy" id="797277"/>
    <lineage>
        <taxon>Bacteria</taxon>
        <taxon>Pseudomonadati</taxon>
        <taxon>Pseudomonadota</taxon>
        <taxon>Gammaproteobacteria</taxon>
        <taxon>Pseudomonadales</taxon>
        <taxon>Pseudomonadaceae</taxon>
        <taxon>Halopseudomonas</taxon>
    </lineage>
</organism>
<name>A0A1H1MNJ2_9GAMM</name>
<protein>
    <submittedName>
        <fullName evidence="1">Uncharacterized protein</fullName>
    </submittedName>
</protein>
<accession>A0A1H1MNJ2</accession>
<keyword evidence="2" id="KW-1185">Reference proteome</keyword>
<evidence type="ECO:0000313" key="2">
    <source>
        <dbReference type="Proteomes" id="UP000243426"/>
    </source>
</evidence>